<dbReference type="InterPro" id="IPR025970">
    <property type="entry name" value="SusE"/>
</dbReference>
<dbReference type="EMBL" id="JSVC01000002">
    <property type="protein sequence ID" value="KIC96162.1"/>
    <property type="molecule type" value="Genomic_DNA"/>
</dbReference>
<dbReference type="Proteomes" id="UP000031408">
    <property type="component" value="Unassembled WGS sequence"/>
</dbReference>
<dbReference type="AlphaFoldDB" id="A0A0C1L7L4"/>
<evidence type="ECO:0000256" key="1">
    <source>
        <dbReference type="SAM" id="SignalP"/>
    </source>
</evidence>
<sequence>MNRLFTQIFLLFTASIALFACSKDKSLDHTKVSQVAILFTPEENRFVKLQPTTSSSVVFEWEQARAEDGGLVMYEIVFDKEGGDFSQPVYKMLSDNGGVFNKATVSHKTLNSIANLAGIASLETGKMKWTIVSSKGINAVQSSVSRLIEVERPAGFASIPADVFLTGDATEAGTDVNNALQLKQVSNGVFEIYTSLKGGAYQFVDRKSGDAAKFYVEGTTLKESGSTTVTGDTKVYRIVLDFNNAAATYTQIKEVSLWFAPDNTTKFNLPYAGHGAFKAENVKVDFKQEGWGRDERYKFRMQVSDGTTDSYEWYGSSNADNQRPTDATPASFYFLHRIQNNDQWNYCYKFKTEADGANIDVIVDFATDKEYTHQVVIK</sequence>
<evidence type="ECO:0000313" key="4">
    <source>
        <dbReference type="Proteomes" id="UP000031408"/>
    </source>
</evidence>
<keyword evidence="4" id="KW-1185">Reference proteome</keyword>
<dbReference type="STRING" id="1349421.OI18_02020"/>
<dbReference type="PROSITE" id="PS51257">
    <property type="entry name" value="PROKAR_LIPOPROTEIN"/>
    <property type="match status" value="1"/>
</dbReference>
<name>A0A0C1L7L4_9BACT</name>
<evidence type="ECO:0000259" key="2">
    <source>
        <dbReference type="Pfam" id="PF14292"/>
    </source>
</evidence>
<comment type="caution">
    <text evidence="3">The sequence shown here is derived from an EMBL/GenBank/DDBJ whole genome shotgun (WGS) entry which is preliminary data.</text>
</comment>
<evidence type="ECO:0000313" key="3">
    <source>
        <dbReference type="EMBL" id="KIC96162.1"/>
    </source>
</evidence>
<gene>
    <name evidence="3" type="ORF">OI18_02020</name>
</gene>
<feature type="signal peptide" evidence="1">
    <location>
        <begin position="1"/>
        <end position="19"/>
    </location>
</feature>
<organism evidence="3 4">
    <name type="scientific">Flavihumibacter solisilvae</name>
    <dbReference type="NCBI Taxonomy" id="1349421"/>
    <lineage>
        <taxon>Bacteria</taxon>
        <taxon>Pseudomonadati</taxon>
        <taxon>Bacteroidota</taxon>
        <taxon>Chitinophagia</taxon>
        <taxon>Chitinophagales</taxon>
        <taxon>Chitinophagaceae</taxon>
        <taxon>Flavihumibacter</taxon>
    </lineage>
</organism>
<reference evidence="3 4" key="1">
    <citation type="submission" date="2014-11" db="EMBL/GenBank/DDBJ databases">
        <title>Genome sequence of Flavihumibacter solisilvae 3-3.</title>
        <authorList>
            <person name="Zhou G."/>
            <person name="Li M."/>
            <person name="Wang G."/>
        </authorList>
    </citation>
    <scope>NUCLEOTIDE SEQUENCE [LARGE SCALE GENOMIC DNA]</scope>
    <source>
        <strain evidence="3 4">3-3</strain>
    </source>
</reference>
<proteinExistence type="predicted"/>
<keyword evidence="1" id="KW-0732">Signal</keyword>
<feature type="domain" description="SusE outer membrane protein" evidence="2">
    <location>
        <begin position="23"/>
        <end position="131"/>
    </location>
</feature>
<feature type="chain" id="PRO_5002135500" description="SusE outer membrane protein domain-containing protein" evidence="1">
    <location>
        <begin position="20"/>
        <end position="378"/>
    </location>
</feature>
<accession>A0A0C1L7L4</accession>
<protein>
    <recommendedName>
        <fullName evidence="2">SusE outer membrane protein domain-containing protein</fullName>
    </recommendedName>
</protein>
<dbReference type="Pfam" id="PF14292">
    <property type="entry name" value="SusE"/>
    <property type="match status" value="1"/>
</dbReference>
<dbReference type="RefSeq" id="WP_039136716.1">
    <property type="nucleotide sequence ID" value="NZ_JSVC01000002.1"/>
</dbReference>
<dbReference type="OrthoDB" id="631295at2"/>